<name>A0ABR3ZWW2_9LECA</name>
<keyword evidence="2" id="KW-1185">Reference proteome</keyword>
<dbReference type="Gene3D" id="3.90.1410.10">
    <property type="entry name" value="set domain protein methyltransferase, domain 1"/>
    <property type="match status" value="1"/>
</dbReference>
<dbReference type="PANTHER" id="PTHR13271:SF76">
    <property type="entry name" value="SET DOMAIN-CONTAINING PROTEIN 8"/>
    <property type="match status" value="1"/>
</dbReference>
<protein>
    <recommendedName>
        <fullName evidence="3">SET domain-containing protein</fullName>
    </recommendedName>
</protein>
<accession>A0ABR3ZWW2</accession>
<dbReference type="Proteomes" id="UP001590950">
    <property type="component" value="Unassembled WGS sequence"/>
</dbReference>
<dbReference type="PANTHER" id="PTHR13271">
    <property type="entry name" value="UNCHARACTERIZED PUTATIVE METHYLTRANSFERASE"/>
    <property type="match status" value="1"/>
</dbReference>
<dbReference type="InterPro" id="IPR046341">
    <property type="entry name" value="SET_dom_sf"/>
</dbReference>
<evidence type="ECO:0000313" key="1">
    <source>
        <dbReference type="EMBL" id="KAL2037436.1"/>
    </source>
</evidence>
<dbReference type="CDD" id="cd10527">
    <property type="entry name" value="SET_LSMT"/>
    <property type="match status" value="1"/>
</dbReference>
<reference evidence="1 2" key="1">
    <citation type="submission" date="2024-09" db="EMBL/GenBank/DDBJ databases">
        <title>Rethinking Asexuality: The Enigmatic Case of Functional Sexual Genes in Lepraria (Stereocaulaceae).</title>
        <authorList>
            <person name="Doellman M."/>
            <person name="Sun Y."/>
            <person name="Barcenas-Pena A."/>
            <person name="Lumbsch H.T."/>
            <person name="Grewe F."/>
        </authorList>
    </citation>
    <scope>NUCLEOTIDE SEQUENCE [LARGE SCALE GENOMIC DNA]</scope>
    <source>
        <strain evidence="1 2">Mercado 3170</strain>
    </source>
</reference>
<proteinExistence type="predicted"/>
<gene>
    <name evidence="1" type="ORF">N7G274_009921</name>
</gene>
<dbReference type="SUPFAM" id="SSF82199">
    <property type="entry name" value="SET domain"/>
    <property type="match status" value="1"/>
</dbReference>
<sequence>MHSESLPIDQLAVWARLSNVDFNGIEVRSLGDRGSGLVATWESKDNAILISVPRDLILSLENVWVYAKADKHLLQALEAAEEYSRTPRGAILIFLLLQVTNASTQGRIGVLNPFSEYFRYVPEQTSLPIFWTHKERSLLTGTSLEVAVNTKLSSLDREFTLLHEKTASIDWCKQYWWDAETGLLDFDDWKQVDALYRSRALDLPGELTTALYDTDGDGNGILYLRNGNKICPGDEVTITYGDDKGACEMLFSYGFIEATMTSAKELFLDLEIPDDDPLKLAKKAISEVAPGFRLYFQNQDEINWEGAFVWLICINEEDGLRFKLLQDKDGETELQATWKEQEILDVTKLPDLLRKEPLWDVFHLRAITVLQERVEQQLLRLEASRNDVEEIWGLEYSDDGKYDNAMRLRDLEETLLLHAYEDFEKKKLQLLESPNVQAYLSHETGDQLSVPGEDFS</sequence>
<evidence type="ECO:0008006" key="3">
    <source>
        <dbReference type="Google" id="ProtNLM"/>
    </source>
</evidence>
<dbReference type="InterPro" id="IPR050600">
    <property type="entry name" value="SETD3_SETD6_MTase"/>
</dbReference>
<dbReference type="EMBL" id="JBEFKJ010000041">
    <property type="protein sequence ID" value="KAL2037436.1"/>
    <property type="molecule type" value="Genomic_DNA"/>
</dbReference>
<evidence type="ECO:0000313" key="2">
    <source>
        <dbReference type="Proteomes" id="UP001590950"/>
    </source>
</evidence>
<organism evidence="1 2">
    <name type="scientific">Stereocaulon virgatum</name>
    <dbReference type="NCBI Taxonomy" id="373712"/>
    <lineage>
        <taxon>Eukaryota</taxon>
        <taxon>Fungi</taxon>
        <taxon>Dikarya</taxon>
        <taxon>Ascomycota</taxon>
        <taxon>Pezizomycotina</taxon>
        <taxon>Lecanoromycetes</taxon>
        <taxon>OSLEUM clade</taxon>
        <taxon>Lecanoromycetidae</taxon>
        <taxon>Lecanorales</taxon>
        <taxon>Lecanorineae</taxon>
        <taxon>Stereocaulaceae</taxon>
        <taxon>Stereocaulon</taxon>
    </lineage>
</organism>
<comment type="caution">
    <text evidence="1">The sequence shown here is derived from an EMBL/GenBank/DDBJ whole genome shotgun (WGS) entry which is preliminary data.</text>
</comment>